<dbReference type="GO" id="GO:0005737">
    <property type="term" value="C:cytoplasm"/>
    <property type="evidence" value="ECO:0007669"/>
    <property type="project" value="UniProtKB-ARBA"/>
</dbReference>
<evidence type="ECO:0000256" key="2">
    <source>
        <dbReference type="ARBA" id="ARBA00005227"/>
    </source>
</evidence>
<gene>
    <name evidence="9" type="ORF">A4X09_0g2149</name>
</gene>
<keyword evidence="3 7" id="KW-0812">Transmembrane</keyword>
<evidence type="ECO:0000256" key="5">
    <source>
        <dbReference type="ARBA" id="ARBA00022989"/>
    </source>
</evidence>
<evidence type="ECO:0000256" key="6">
    <source>
        <dbReference type="ARBA" id="ARBA00023136"/>
    </source>
</evidence>
<proteinExistence type="inferred from homology"/>
<dbReference type="AlphaFoldDB" id="A0A8X7NCX7"/>
<protein>
    <recommendedName>
        <fullName evidence="7">Transmembrane 9 superfamily member</fullName>
    </recommendedName>
</protein>
<evidence type="ECO:0000256" key="3">
    <source>
        <dbReference type="ARBA" id="ARBA00022692"/>
    </source>
</evidence>
<dbReference type="GO" id="GO:0007034">
    <property type="term" value="P:vacuolar transport"/>
    <property type="evidence" value="ECO:0007669"/>
    <property type="project" value="TreeGrafter"/>
</dbReference>
<dbReference type="InterPro" id="IPR004240">
    <property type="entry name" value="EMP70"/>
</dbReference>
<feature type="transmembrane region" description="Helical" evidence="7">
    <location>
        <begin position="476"/>
        <end position="499"/>
    </location>
</feature>
<dbReference type="PANTHER" id="PTHR10766">
    <property type="entry name" value="TRANSMEMBRANE 9 SUPERFAMILY PROTEIN"/>
    <property type="match status" value="1"/>
</dbReference>
<dbReference type="EMBL" id="LWDG02000060">
    <property type="protein sequence ID" value="KAE8270174.1"/>
    <property type="molecule type" value="Genomic_DNA"/>
</dbReference>
<keyword evidence="6 7" id="KW-0472">Membrane</keyword>
<dbReference type="GO" id="GO:0016020">
    <property type="term" value="C:membrane"/>
    <property type="evidence" value="ECO:0007669"/>
    <property type="project" value="UniProtKB-SubCell"/>
</dbReference>
<comment type="caution">
    <text evidence="9">The sequence shown here is derived from an EMBL/GenBank/DDBJ whole genome shotgun (WGS) entry which is preliminary data.</text>
</comment>
<sequence length="675" mass="74907">MVRAAVGASMTASKRSGREAGPIMRSRTRHTVVTVLSACLFLILAWAQPARAWYLPGSAPNSYRAGDPIPFNVNRLVPAASQQNIKSVIGLDYYSEWFHFCPPRDPATGQAVEPTPQSEGLGSVLMGDRIFNSPMSAHVLKNESCVHICTTEVPQQQAEYGDAGMVNSIIKSQYVVNWMIDGLPVAQENIVQETHEKWLSIGFFLGSTQDEYNKPLSPPALHNHFEVYIDYHERSPGEYRIVGAVVYPMSIKSLSQGSSQPNCKTTGPFQLSEAKGAKNPVAYTMSTYWRPSPVPWATRWDSYLKVFDPRIHWLSLVNSIVIDTFLCIMVAMILVRSISRDLTRYNAIDLTEDVQEDFGWKLVHGEVFRPPPSPMFLAIMVGTGSQLIGMACATLLFAALGFVSPSNRGSIATVMIVTWTLFGILAGWVGMRVYASLGGDNWKRTIFLQATLFPSIIFALVNLLNFFLIFSAASGAVPFGTLLALVALFFLINVPLTVLGSYMGMRKGGFTQPTRVNQIPRQIPPTVWYLRPLPSALLGGILPFLAAFVELFFLLNSLFGTKVYYAFGFCALTFAATALTVATITILLCYSHLCAEEYRWHWRAFTTGGGCAFWLFAYGLFYWATRLDLPGIANKVLFLGYLSLISLFTFLLFGSIGFSACFWACRRLYQAIRVD</sequence>
<reference evidence="9" key="1">
    <citation type="submission" date="2016-04" db="EMBL/GenBank/DDBJ databases">
        <authorList>
            <person name="Nguyen H.D."/>
            <person name="Samba Siva P."/>
            <person name="Cullis J."/>
            <person name="Levesque C.A."/>
            <person name="Hambleton S."/>
        </authorList>
    </citation>
    <scope>NUCLEOTIDE SEQUENCE</scope>
    <source>
        <strain evidence="9">DAOMC 236422</strain>
    </source>
</reference>
<feature type="transmembrane region" description="Helical" evidence="7">
    <location>
        <begin position="409"/>
        <end position="434"/>
    </location>
</feature>
<evidence type="ECO:0000256" key="4">
    <source>
        <dbReference type="ARBA" id="ARBA00022729"/>
    </source>
</evidence>
<evidence type="ECO:0000256" key="1">
    <source>
        <dbReference type="ARBA" id="ARBA00004141"/>
    </source>
</evidence>
<evidence type="ECO:0000256" key="8">
    <source>
        <dbReference type="SAM" id="MobiDB-lite"/>
    </source>
</evidence>
<evidence type="ECO:0000313" key="10">
    <source>
        <dbReference type="Proteomes" id="UP000078113"/>
    </source>
</evidence>
<keyword evidence="5 7" id="KW-1133">Transmembrane helix</keyword>
<name>A0A8X7NCX7_9BASI</name>
<dbReference type="PANTHER" id="PTHR10766:SF111">
    <property type="entry name" value="TRANSMEMBRANE 9 SUPERFAMILY MEMBER 2"/>
    <property type="match status" value="1"/>
</dbReference>
<feature type="transmembrane region" description="Helical" evidence="7">
    <location>
        <begin position="536"/>
        <end position="559"/>
    </location>
</feature>
<comment type="similarity">
    <text evidence="2 7">Belongs to the nonaspanin (TM9SF) (TC 9.A.2) family.</text>
</comment>
<feature type="transmembrane region" description="Helical" evidence="7">
    <location>
        <begin position="636"/>
        <end position="665"/>
    </location>
</feature>
<keyword evidence="10" id="KW-1185">Reference proteome</keyword>
<feature type="region of interest" description="Disordered" evidence="8">
    <location>
        <begin position="1"/>
        <end position="23"/>
    </location>
</feature>
<feature type="transmembrane region" description="Helical" evidence="7">
    <location>
        <begin position="376"/>
        <end position="403"/>
    </location>
</feature>
<feature type="transmembrane region" description="Helical" evidence="7">
    <location>
        <begin position="313"/>
        <end position="335"/>
    </location>
</feature>
<accession>A0A8X7NCX7</accession>
<dbReference type="Proteomes" id="UP000078113">
    <property type="component" value="Unassembled WGS sequence"/>
</dbReference>
<feature type="transmembrane region" description="Helical" evidence="7">
    <location>
        <begin position="565"/>
        <end position="590"/>
    </location>
</feature>
<dbReference type="GO" id="GO:0072657">
    <property type="term" value="P:protein localization to membrane"/>
    <property type="evidence" value="ECO:0007669"/>
    <property type="project" value="TreeGrafter"/>
</dbReference>
<keyword evidence="4" id="KW-0732">Signal</keyword>
<organism evidence="9 10">
    <name type="scientific">Tilletia walkeri</name>
    <dbReference type="NCBI Taxonomy" id="117179"/>
    <lineage>
        <taxon>Eukaryota</taxon>
        <taxon>Fungi</taxon>
        <taxon>Dikarya</taxon>
        <taxon>Basidiomycota</taxon>
        <taxon>Ustilaginomycotina</taxon>
        <taxon>Exobasidiomycetes</taxon>
        <taxon>Tilletiales</taxon>
        <taxon>Tilletiaceae</taxon>
        <taxon>Tilletia</taxon>
    </lineage>
</organism>
<evidence type="ECO:0000313" key="9">
    <source>
        <dbReference type="EMBL" id="KAE8270174.1"/>
    </source>
</evidence>
<dbReference type="Pfam" id="PF02990">
    <property type="entry name" value="EMP70"/>
    <property type="match status" value="1"/>
</dbReference>
<feature type="transmembrane region" description="Helical" evidence="7">
    <location>
        <begin position="446"/>
        <end position="470"/>
    </location>
</feature>
<comment type="subcellular location">
    <subcellularLocation>
        <location evidence="1">Membrane</location>
        <topology evidence="1">Multi-pass membrane protein</topology>
    </subcellularLocation>
</comment>
<feature type="transmembrane region" description="Helical" evidence="7">
    <location>
        <begin position="602"/>
        <end position="624"/>
    </location>
</feature>
<reference evidence="9" key="2">
    <citation type="journal article" date="2019" name="IMA Fungus">
        <title>Genome sequencing and comparison of five Tilletia species to identify candidate genes for the detection of regulated species infecting wheat.</title>
        <authorList>
            <person name="Nguyen H.D.T."/>
            <person name="Sultana T."/>
            <person name="Kesanakurti P."/>
            <person name="Hambleton S."/>
        </authorList>
    </citation>
    <scope>NUCLEOTIDE SEQUENCE</scope>
    <source>
        <strain evidence="9">DAOMC 236422</strain>
    </source>
</reference>
<evidence type="ECO:0000256" key="7">
    <source>
        <dbReference type="RuleBase" id="RU363079"/>
    </source>
</evidence>